<reference evidence="2" key="2">
    <citation type="journal article" date="2021" name="Microbiome">
        <title>Successional dynamics and alternative stable states in a saline activated sludge microbial community over 9 years.</title>
        <authorList>
            <person name="Wang Y."/>
            <person name="Ye J."/>
            <person name="Ju F."/>
            <person name="Liu L."/>
            <person name="Boyd J.A."/>
            <person name="Deng Y."/>
            <person name="Parks D.H."/>
            <person name="Jiang X."/>
            <person name="Yin X."/>
            <person name="Woodcroft B.J."/>
            <person name="Tyson G.W."/>
            <person name="Hugenholtz P."/>
            <person name="Polz M.F."/>
            <person name="Zhang T."/>
        </authorList>
    </citation>
    <scope>NUCLEOTIDE SEQUENCE</scope>
    <source>
        <strain evidence="2">HKST-UBA02</strain>
    </source>
</reference>
<gene>
    <name evidence="2" type="ORF">KC573_01240</name>
</gene>
<accession>A0A955LVH9</accession>
<dbReference type="InterPro" id="IPR016047">
    <property type="entry name" value="M23ase_b-sheet_dom"/>
</dbReference>
<comment type="caution">
    <text evidence="2">The sequence shown here is derived from an EMBL/GenBank/DDBJ whole genome shotgun (WGS) entry which is preliminary data.</text>
</comment>
<reference evidence="2" key="1">
    <citation type="submission" date="2020-04" db="EMBL/GenBank/DDBJ databases">
        <authorList>
            <person name="Zhang T."/>
        </authorList>
    </citation>
    <scope>NUCLEOTIDE SEQUENCE</scope>
    <source>
        <strain evidence="2">HKST-UBA02</strain>
    </source>
</reference>
<proteinExistence type="predicted"/>
<name>A0A955LVH9_UNCKA</name>
<dbReference type="InterPro" id="IPR011055">
    <property type="entry name" value="Dup_hybrid_motif"/>
</dbReference>
<dbReference type="CDD" id="cd12797">
    <property type="entry name" value="M23_peptidase"/>
    <property type="match status" value="1"/>
</dbReference>
<dbReference type="PANTHER" id="PTHR21666:SF270">
    <property type="entry name" value="MUREIN HYDROLASE ACTIVATOR ENVC"/>
    <property type="match status" value="1"/>
</dbReference>
<dbReference type="Gene3D" id="2.70.70.10">
    <property type="entry name" value="Glucose Permease (Domain IIA)"/>
    <property type="match status" value="1"/>
</dbReference>
<evidence type="ECO:0000313" key="3">
    <source>
        <dbReference type="Proteomes" id="UP000699691"/>
    </source>
</evidence>
<dbReference type="Pfam" id="PF01551">
    <property type="entry name" value="Peptidase_M23"/>
    <property type="match status" value="1"/>
</dbReference>
<protein>
    <submittedName>
        <fullName evidence="2">M23 family metallopeptidase</fullName>
    </submittedName>
</protein>
<feature type="domain" description="M23ase beta-sheet core" evidence="1">
    <location>
        <begin position="59"/>
        <end position="159"/>
    </location>
</feature>
<feature type="non-terminal residue" evidence="2">
    <location>
        <position position="484"/>
    </location>
</feature>
<dbReference type="InterPro" id="IPR050570">
    <property type="entry name" value="Cell_wall_metabolism_enzyme"/>
</dbReference>
<evidence type="ECO:0000259" key="1">
    <source>
        <dbReference type="Pfam" id="PF01551"/>
    </source>
</evidence>
<organism evidence="2 3">
    <name type="scientific">candidate division WWE3 bacterium</name>
    <dbReference type="NCBI Taxonomy" id="2053526"/>
    <lineage>
        <taxon>Bacteria</taxon>
        <taxon>Katanobacteria</taxon>
    </lineage>
</organism>
<sequence>MSKNSVHRFVLFGAMMLLVTMLSYDRVEGGNLELLWPVNMESGHGWVSGEYYYNNGNDYHLAIDIASSAANEDVYAAGDGQVIYSGWRGNDFGYTVVIHHTSMANGAYYTWYIHLVNNSAEVSVGDFVWRGEKIATMGCTGMCFGQHLHFVVNRNANSVLSDTENPRNYLTLGNPDSIKPRLESDVVVSPNPAGDGSTVTATFSMGNAGSEGQPLLIDILFLGIRSPNGNAWHELGVEYEPDALVRKGEVWQFQFSEILPSNEPGPWVVESVNLKVRHFGWFPVDLNGHSLPTITVTQQGAKVIAGRSSRSVTHEWTWVSFPQTLIGETPILVANICSEFGGDTSHVDIRGVTKSGFYARVEEDLSFDGSHTTEQICYVAVSKEADFLSWRGSVIEDQNDPTYWYSFPYGKSFSSFPGLAANIVSESGSNSVHVDLNANSSSCKFRLEEDLHHDGVHPNDEKIDWIVWSDLPPGMISGNRTGVT</sequence>
<dbReference type="GO" id="GO:0004222">
    <property type="term" value="F:metalloendopeptidase activity"/>
    <property type="evidence" value="ECO:0007669"/>
    <property type="project" value="TreeGrafter"/>
</dbReference>
<dbReference type="SUPFAM" id="SSF51261">
    <property type="entry name" value="Duplicated hybrid motif"/>
    <property type="match status" value="1"/>
</dbReference>
<dbReference type="Proteomes" id="UP000699691">
    <property type="component" value="Unassembled WGS sequence"/>
</dbReference>
<dbReference type="AlphaFoldDB" id="A0A955LVH9"/>
<dbReference type="PANTHER" id="PTHR21666">
    <property type="entry name" value="PEPTIDASE-RELATED"/>
    <property type="match status" value="1"/>
</dbReference>
<dbReference type="EMBL" id="JAGQKY010000035">
    <property type="protein sequence ID" value="MCA9397426.1"/>
    <property type="molecule type" value="Genomic_DNA"/>
</dbReference>
<evidence type="ECO:0000313" key="2">
    <source>
        <dbReference type="EMBL" id="MCA9397426.1"/>
    </source>
</evidence>